<dbReference type="PRINTS" id="PR01210">
    <property type="entry name" value="GGTRANSPTASE"/>
</dbReference>
<reference evidence="13 14" key="1">
    <citation type="submission" date="2020-08" db="EMBL/GenBank/DDBJ databases">
        <title>Genomic Encyclopedia of Type Strains, Phase IV (KMG-IV): sequencing the most valuable type-strain genomes for metagenomic binning, comparative biology and taxonomic classification.</title>
        <authorList>
            <person name="Goeker M."/>
        </authorList>
    </citation>
    <scope>NUCLEOTIDE SEQUENCE [LARGE SCALE GENOMIC DNA]</scope>
    <source>
        <strain evidence="13 14">DSM 15867</strain>
    </source>
</reference>
<sequence length="564" mass="59098">MKTLLLAAALTAPLATPAVQAAPAAQSVAPARGVVTSADPRATEAGQAILRQGGTATDAAMAMMLALTVVEPQSSGIGGGGFLVHNDGRTGKVETIDGRETAPAADTARLFLGPDGQPLPFAQAFPGGRSVGVPGNVRLLAQAHKRWGKLPWKALFQPAIRLAEQGYAATPPLVNGVRIVSPIWANTNFDDARALYGDAKVGETIKNPRLAALLRTLSEQGPDAFYTGDNATELLRVATQSRVAPSSMTAADLAGYRAIERAPVCGTYRRYRICSMAPPSSGGVTVLEILGMLERFDLRKLGKDSPVAWHLIAEAMQLAYADRDTYLGDPAFVNNPIAGMLAPAYLRQRSALIAPDHALGTYAPGHPAGAGRMTAALSSEVPATTHFIAVDKRGDIATMTSTVEGPFGSQLIANGYVLNNELTDFTFAPEKDGAPVANRPEGGKRPLSSMAPTIVYDRSGKAIFSVGAAGGRTIIMQVAKALIAHLDWGMPAREALGTPLIFFNADGLVLEQGTWLAAMKPALEKLGHRVTIGKLGLKANAVEWTPRGWVGAADPRSVGTALPE</sequence>
<evidence type="ECO:0000256" key="6">
    <source>
        <dbReference type="ARBA" id="ARBA00023145"/>
    </source>
</evidence>
<keyword evidence="7 11" id="KW-0012">Acyltransferase</keyword>
<evidence type="ECO:0000256" key="12">
    <source>
        <dbReference type="SAM" id="SignalP"/>
    </source>
</evidence>
<feature type="chain" id="PRO_5031095193" description="Glutathione hydrolase proenzyme" evidence="12">
    <location>
        <begin position="22"/>
        <end position="564"/>
    </location>
</feature>
<dbReference type="InterPro" id="IPR051792">
    <property type="entry name" value="GGT_bact"/>
</dbReference>
<evidence type="ECO:0000256" key="5">
    <source>
        <dbReference type="ARBA" id="ARBA00022801"/>
    </source>
</evidence>
<evidence type="ECO:0000313" key="13">
    <source>
        <dbReference type="EMBL" id="MBB4617111.1"/>
    </source>
</evidence>
<keyword evidence="5 11" id="KW-0378">Hydrolase</keyword>
<evidence type="ECO:0000256" key="7">
    <source>
        <dbReference type="ARBA" id="ARBA00023315"/>
    </source>
</evidence>
<dbReference type="InterPro" id="IPR043137">
    <property type="entry name" value="GGT_ssub_C"/>
</dbReference>
<dbReference type="SUPFAM" id="SSF56235">
    <property type="entry name" value="N-terminal nucleophile aminohydrolases (Ntn hydrolases)"/>
    <property type="match status" value="1"/>
</dbReference>
<comment type="PTM">
    <text evidence="11">Cleaved by autocatalysis into a large and a small subunit.</text>
</comment>
<dbReference type="Gene3D" id="3.60.20.40">
    <property type="match status" value="1"/>
</dbReference>
<organism evidence="13 14">
    <name type="scientific">Sphingomonas abaci</name>
    <dbReference type="NCBI Taxonomy" id="237611"/>
    <lineage>
        <taxon>Bacteria</taxon>
        <taxon>Pseudomonadati</taxon>
        <taxon>Pseudomonadota</taxon>
        <taxon>Alphaproteobacteria</taxon>
        <taxon>Sphingomonadales</taxon>
        <taxon>Sphingomonadaceae</taxon>
        <taxon>Sphingomonas</taxon>
    </lineage>
</organism>
<dbReference type="InterPro" id="IPR043138">
    <property type="entry name" value="GGT_lsub"/>
</dbReference>
<feature type="signal peptide" evidence="12">
    <location>
        <begin position="1"/>
        <end position="21"/>
    </location>
</feature>
<dbReference type="Proteomes" id="UP000574769">
    <property type="component" value="Unassembled WGS sequence"/>
</dbReference>
<dbReference type="InterPro" id="IPR000101">
    <property type="entry name" value="GGT_peptidase"/>
</dbReference>
<evidence type="ECO:0000256" key="11">
    <source>
        <dbReference type="RuleBase" id="RU368036"/>
    </source>
</evidence>
<keyword evidence="6 11" id="KW-0865">Zymogen</keyword>
<dbReference type="GO" id="GO:0006751">
    <property type="term" value="P:glutathione catabolic process"/>
    <property type="evidence" value="ECO:0007669"/>
    <property type="project" value="UniProtKB-UniRule"/>
</dbReference>
<evidence type="ECO:0000256" key="3">
    <source>
        <dbReference type="ARBA" id="ARBA00009381"/>
    </source>
</evidence>
<evidence type="ECO:0000256" key="4">
    <source>
        <dbReference type="ARBA" id="ARBA00022679"/>
    </source>
</evidence>
<comment type="catalytic activity">
    <reaction evidence="8 11">
        <text>an N-terminal (5-L-glutamyl)-[peptide] + an alpha-amino acid = 5-L-glutamyl amino acid + an N-terminal L-alpha-aminoacyl-[peptide]</text>
        <dbReference type="Rhea" id="RHEA:23904"/>
        <dbReference type="Rhea" id="RHEA-COMP:9780"/>
        <dbReference type="Rhea" id="RHEA-COMP:9795"/>
        <dbReference type="ChEBI" id="CHEBI:77644"/>
        <dbReference type="ChEBI" id="CHEBI:78597"/>
        <dbReference type="ChEBI" id="CHEBI:78599"/>
        <dbReference type="ChEBI" id="CHEBI:78608"/>
        <dbReference type="EC" id="2.3.2.2"/>
    </reaction>
</comment>
<dbReference type="UniPathway" id="UPA00204"/>
<evidence type="ECO:0000256" key="1">
    <source>
        <dbReference type="ARBA" id="ARBA00001049"/>
    </source>
</evidence>
<dbReference type="GO" id="GO:0103068">
    <property type="term" value="F:leukotriene C4 gamma-glutamyl transferase activity"/>
    <property type="evidence" value="ECO:0007669"/>
    <property type="project" value="UniProtKB-EC"/>
</dbReference>
<dbReference type="PANTHER" id="PTHR43199:SF1">
    <property type="entry name" value="GLUTATHIONE HYDROLASE PROENZYME"/>
    <property type="match status" value="1"/>
</dbReference>
<evidence type="ECO:0000256" key="9">
    <source>
        <dbReference type="PIRSR" id="PIRSR600101-1"/>
    </source>
</evidence>
<dbReference type="RefSeq" id="WP_184112646.1">
    <property type="nucleotide sequence ID" value="NZ_JACHNY010000002.1"/>
</dbReference>
<accession>A0A7W7AHU8</accession>
<comment type="subunit">
    <text evidence="11">This enzyme consists of two polypeptide chains, which are synthesized in precursor form from a single polypeptide.</text>
</comment>
<comment type="catalytic activity">
    <reaction evidence="2 11">
        <text>glutathione + H2O = L-cysteinylglycine + L-glutamate</text>
        <dbReference type="Rhea" id="RHEA:28807"/>
        <dbReference type="ChEBI" id="CHEBI:15377"/>
        <dbReference type="ChEBI" id="CHEBI:29985"/>
        <dbReference type="ChEBI" id="CHEBI:57925"/>
        <dbReference type="ChEBI" id="CHEBI:61694"/>
        <dbReference type="EC" id="3.4.19.13"/>
    </reaction>
</comment>
<evidence type="ECO:0000256" key="8">
    <source>
        <dbReference type="ARBA" id="ARBA00047417"/>
    </source>
</evidence>
<dbReference type="GO" id="GO:0006750">
    <property type="term" value="P:glutathione biosynthetic process"/>
    <property type="evidence" value="ECO:0007669"/>
    <property type="project" value="UniProtKB-KW"/>
</dbReference>
<dbReference type="PANTHER" id="PTHR43199">
    <property type="entry name" value="GLUTATHIONE HYDROLASE"/>
    <property type="match status" value="1"/>
</dbReference>
<dbReference type="InterPro" id="IPR029055">
    <property type="entry name" value="Ntn_hydrolases_N"/>
</dbReference>
<dbReference type="GO" id="GO:0036374">
    <property type="term" value="F:glutathione hydrolase activity"/>
    <property type="evidence" value="ECO:0007669"/>
    <property type="project" value="UniProtKB-UniRule"/>
</dbReference>
<comment type="pathway">
    <text evidence="11">Sulfur metabolism; glutathione metabolism.</text>
</comment>
<evidence type="ECO:0000256" key="2">
    <source>
        <dbReference type="ARBA" id="ARBA00001089"/>
    </source>
</evidence>
<keyword evidence="4 11" id="KW-0808">Transferase</keyword>
<comment type="catalytic activity">
    <reaction evidence="1 11">
        <text>an S-substituted glutathione + H2O = an S-substituted L-cysteinylglycine + L-glutamate</text>
        <dbReference type="Rhea" id="RHEA:59468"/>
        <dbReference type="ChEBI" id="CHEBI:15377"/>
        <dbReference type="ChEBI" id="CHEBI:29985"/>
        <dbReference type="ChEBI" id="CHEBI:90779"/>
        <dbReference type="ChEBI" id="CHEBI:143103"/>
        <dbReference type="EC" id="3.4.19.13"/>
    </reaction>
</comment>
<dbReference type="Pfam" id="PF01019">
    <property type="entry name" value="G_glu_transpept"/>
    <property type="match status" value="1"/>
</dbReference>
<dbReference type="Gene3D" id="1.10.246.130">
    <property type="match status" value="1"/>
</dbReference>
<feature type="active site" description="Nucleophile" evidence="9">
    <location>
        <position position="384"/>
    </location>
</feature>
<evidence type="ECO:0000256" key="10">
    <source>
        <dbReference type="PIRSR" id="PIRSR600101-2"/>
    </source>
</evidence>
<dbReference type="NCBIfam" id="TIGR00066">
    <property type="entry name" value="g_glut_trans"/>
    <property type="match status" value="1"/>
</dbReference>
<keyword evidence="14" id="KW-1185">Reference proteome</keyword>
<feature type="binding site" evidence="10">
    <location>
        <position position="471"/>
    </location>
    <ligand>
        <name>L-glutamate</name>
        <dbReference type="ChEBI" id="CHEBI:29985"/>
    </ligand>
</feature>
<evidence type="ECO:0000313" key="14">
    <source>
        <dbReference type="Proteomes" id="UP000574769"/>
    </source>
</evidence>
<comment type="caution">
    <text evidence="13">The sequence shown here is derived from an EMBL/GenBank/DDBJ whole genome shotgun (WGS) entry which is preliminary data.</text>
</comment>
<feature type="binding site" evidence="10">
    <location>
        <position position="99"/>
    </location>
    <ligand>
        <name>L-glutamate</name>
        <dbReference type="ChEBI" id="CHEBI:29985"/>
    </ligand>
</feature>
<feature type="binding site" evidence="10">
    <location>
        <begin position="448"/>
        <end position="449"/>
    </location>
    <ligand>
        <name>L-glutamate</name>
        <dbReference type="ChEBI" id="CHEBI:29985"/>
    </ligand>
</feature>
<proteinExistence type="inferred from homology"/>
<comment type="similarity">
    <text evidence="3 11">Belongs to the gamma-glutamyltransferase family.</text>
</comment>
<dbReference type="EC" id="3.4.19.13" evidence="11"/>
<name>A0A7W7AHU8_9SPHN</name>
<gene>
    <name evidence="13" type="ORF">GGQ96_001231</name>
</gene>
<keyword evidence="12" id="KW-0732">Signal</keyword>
<dbReference type="AlphaFoldDB" id="A0A7W7AHU8"/>
<feature type="binding site" evidence="10">
    <location>
        <position position="424"/>
    </location>
    <ligand>
        <name>L-glutamate</name>
        <dbReference type="ChEBI" id="CHEBI:29985"/>
    </ligand>
</feature>
<dbReference type="EMBL" id="JACHNY010000002">
    <property type="protein sequence ID" value="MBB4617111.1"/>
    <property type="molecule type" value="Genomic_DNA"/>
</dbReference>
<protein>
    <recommendedName>
        <fullName evidence="11">Glutathione hydrolase proenzyme</fullName>
        <ecNumber evidence="11">2.3.2.2</ecNumber>
        <ecNumber evidence="11">3.4.19.13</ecNumber>
    </recommendedName>
    <component>
        <recommendedName>
            <fullName evidence="11">Glutathione hydrolase large chain</fullName>
        </recommendedName>
    </component>
    <component>
        <recommendedName>
            <fullName evidence="11">Glutathione hydrolase small chain</fullName>
        </recommendedName>
    </component>
</protein>
<keyword evidence="11" id="KW-0317">Glutathione biosynthesis</keyword>
<dbReference type="EC" id="2.3.2.2" evidence="11"/>